<dbReference type="Gene3D" id="3.10.50.40">
    <property type="match status" value="1"/>
</dbReference>
<dbReference type="InterPro" id="IPR001179">
    <property type="entry name" value="PPIase_FKBP_dom"/>
</dbReference>
<reference evidence="9" key="1">
    <citation type="book" date="2014" name="THE 24TH EUROPEAN CONGRESS OF CLINICAL MICROBIOLOGY AND INFECTIOUS DISEASES" publisher="ECCMID 2014" city="Barcelona, Spain">
        <title>Identification of resistance genes in three multidrug-resistant Bacteroides fragilis isolates by whole genome sequencing.</title>
        <editorList>
            <person name="Unknown"/>
            <person name="A."/>
        </editorList>
        <authorList>
            <person name="Sydenham T.V."/>
            <person name="Hasman H."/>
            <person name="Wang M."/>
            <person name="Soki J."/>
            <person name="Nagy E."/>
            <person name="Justesen U.S."/>
        </authorList>
    </citation>
    <scope>NUCLEOTIDE SEQUENCE</scope>
    <source>
        <strain evidence="9">DCMOUH0018B</strain>
    </source>
</reference>
<keyword evidence="3 5" id="KW-0697">Rotamase</keyword>
<name>A0A0I9URA6_BACFG</name>
<gene>
    <name evidence="11" type="ORF">DXA27_19880</name>
    <name evidence="9" type="ORF">EE52_0211260</name>
    <name evidence="10" type="ORF">O1422_19395</name>
</gene>
<keyword evidence="4 5" id="KW-0413">Isomerase</keyword>
<evidence type="ECO:0000256" key="6">
    <source>
        <dbReference type="RuleBase" id="RU003915"/>
    </source>
</evidence>
<sequence>MKKVSILAAVAIATGLASCTAQAPKATLKTDVDSLSYAIGISQTNGLKDYLSQRMEMDTAYIADFLKGVNDAANKTSKKDQAYLLGLQIGSQMAGPQAIKGMNHQLFADDSTMTVNKSDILAGVFAGVLNKDMKITPEEAQVLIQKMMESIKGKAAEKKYADNKAAGEKFLAENKTKEGVKTTASGLQYKVITEGKGEIPNDTCKVKVNYRGKLIDGTEFESTYTRNEPFVTNVGGVIKGWTEALKMMPVGSKWELYIPQELAYGSRDMGQIKPFSALVFEIELLDIEK</sequence>
<feature type="domain" description="PPIase FKBP-type" evidence="8">
    <location>
        <begin position="203"/>
        <end position="288"/>
    </location>
</feature>
<comment type="catalytic activity">
    <reaction evidence="1 5 6">
        <text>[protein]-peptidylproline (omega=180) = [protein]-peptidylproline (omega=0)</text>
        <dbReference type="Rhea" id="RHEA:16237"/>
        <dbReference type="Rhea" id="RHEA-COMP:10747"/>
        <dbReference type="Rhea" id="RHEA-COMP:10748"/>
        <dbReference type="ChEBI" id="CHEBI:83833"/>
        <dbReference type="ChEBI" id="CHEBI:83834"/>
        <dbReference type="EC" id="5.2.1.8"/>
    </reaction>
</comment>
<evidence type="ECO:0000256" key="4">
    <source>
        <dbReference type="ARBA" id="ARBA00023235"/>
    </source>
</evidence>
<dbReference type="PANTHER" id="PTHR43811">
    <property type="entry name" value="FKBP-TYPE PEPTIDYL-PROLYL CIS-TRANS ISOMERASE FKPA"/>
    <property type="match status" value="1"/>
</dbReference>
<reference evidence="9" key="2">
    <citation type="submission" date="2014-07" db="EMBL/GenBank/DDBJ databases">
        <title>Genetics and epidemiology of antimicrobial resistance in B. fragilis group.</title>
        <authorList>
            <person name="Sydenham T.V."/>
            <person name="Hasman H."/>
            <person name="Kemp M."/>
            <person name="Justesen U.S."/>
        </authorList>
    </citation>
    <scope>NUCLEOTIDE SEQUENCE [LARGE SCALE GENOMIC DNA]</scope>
    <source>
        <strain evidence="9">DCMOUH0018B</strain>
    </source>
</reference>
<dbReference type="Pfam" id="PF01346">
    <property type="entry name" value="FKBP_N"/>
    <property type="match status" value="1"/>
</dbReference>
<dbReference type="EC" id="5.2.1.8" evidence="6"/>
<dbReference type="InterPro" id="IPR046357">
    <property type="entry name" value="PPIase_dom_sf"/>
</dbReference>
<feature type="signal peptide" evidence="7">
    <location>
        <begin position="1"/>
        <end position="23"/>
    </location>
</feature>
<accession>A0A0I9URA6</accession>
<evidence type="ECO:0000256" key="2">
    <source>
        <dbReference type="ARBA" id="ARBA00006577"/>
    </source>
</evidence>
<evidence type="ECO:0000259" key="8">
    <source>
        <dbReference type="PROSITE" id="PS50059"/>
    </source>
</evidence>
<dbReference type="PROSITE" id="PS51257">
    <property type="entry name" value="PROKAR_LIPOPROTEIN"/>
    <property type="match status" value="1"/>
</dbReference>
<evidence type="ECO:0000256" key="1">
    <source>
        <dbReference type="ARBA" id="ARBA00000971"/>
    </source>
</evidence>
<dbReference type="PANTHER" id="PTHR43811:SF19">
    <property type="entry name" value="39 KDA FK506-BINDING NUCLEAR PROTEIN"/>
    <property type="match status" value="1"/>
</dbReference>
<comment type="similarity">
    <text evidence="2 6">Belongs to the FKBP-type PPIase family.</text>
</comment>
<dbReference type="EMBL" id="JAPUAC010000020">
    <property type="protein sequence ID" value="MCZ2656313.1"/>
    <property type="molecule type" value="Genomic_DNA"/>
</dbReference>
<reference evidence="10" key="4">
    <citation type="submission" date="2022-12" db="EMBL/GenBank/DDBJ databases">
        <title>Development of a Multilocus Sequence Typing Scheme for Bacteroides fragilis Based on Whole Genome Sequencing Data and Clinical Application.</title>
        <authorList>
            <person name="Nielsen F.D."/>
            <person name="Justesen U.S."/>
        </authorList>
    </citation>
    <scope>NUCLEOTIDE SEQUENCE</scope>
    <source>
        <strain evidence="10">BF_BC_ODE_DK_2015_2</strain>
    </source>
</reference>
<evidence type="ECO:0000313" key="9">
    <source>
        <dbReference type="EMBL" id="KFX74794.1"/>
    </source>
</evidence>
<dbReference type="PROSITE" id="PS50059">
    <property type="entry name" value="FKBP_PPIASE"/>
    <property type="match status" value="1"/>
</dbReference>
<dbReference type="AlphaFoldDB" id="A0A0I9URA6"/>
<dbReference type="RefSeq" id="WP_005811827.1">
    <property type="nucleotide sequence ID" value="NZ_CAEUHN010000001.1"/>
</dbReference>
<dbReference type="Proteomes" id="UP000284614">
    <property type="component" value="Unassembled WGS sequence"/>
</dbReference>
<dbReference type="SUPFAM" id="SSF54534">
    <property type="entry name" value="FKBP-like"/>
    <property type="match status" value="1"/>
</dbReference>
<evidence type="ECO:0000256" key="5">
    <source>
        <dbReference type="PROSITE-ProRule" id="PRU00277"/>
    </source>
</evidence>
<dbReference type="GO" id="GO:0006457">
    <property type="term" value="P:protein folding"/>
    <property type="evidence" value="ECO:0007669"/>
    <property type="project" value="InterPro"/>
</dbReference>
<keyword evidence="7" id="KW-0732">Signal</keyword>
<dbReference type="Pfam" id="PF00254">
    <property type="entry name" value="FKBP_C"/>
    <property type="match status" value="1"/>
</dbReference>
<dbReference type="PATRIC" id="fig|817.53.peg.2336"/>
<dbReference type="InterPro" id="IPR000774">
    <property type="entry name" value="PPIase_FKBP_N"/>
</dbReference>
<evidence type="ECO:0000256" key="3">
    <source>
        <dbReference type="ARBA" id="ARBA00023110"/>
    </source>
</evidence>
<evidence type="ECO:0000313" key="10">
    <source>
        <dbReference type="EMBL" id="MCZ2656313.1"/>
    </source>
</evidence>
<evidence type="ECO:0000313" key="11">
    <source>
        <dbReference type="EMBL" id="RGY65505.1"/>
    </source>
</evidence>
<proteinExistence type="inferred from homology"/>
<evidence type="ECO:0000256" key="7">
    <source>
        <dbReference type="SAM" id="SignalP"/>
    </source>
</evidence>
<comment type="caution">
    <text evidence="9">The sequence shown here is derived from an EMBL/GenBank/DDBJ whole genome shotgun (WGS) entry which is preliminary data.</text>
</comment>
<dbReference type="Gene3D" id="1.10.287.460">
    <property type="entry name" value="Peptidyl-prolyl cis-trans isomerase, FKBP-type, N-terminal domain"/>
    <property type="match status" value="2"/>
</dbReference>
<protein>
    <recommendedName>
        <fullName evidence="6">Peptidyl-prolyl cis-trans isomerase</fullName>
        <ecNumber evidence="6">5.2.1.8</ecNumber>
    </recommendedName>
</protein>
<dbReference type="EMBL" id="JMZZ02000108">
    <property type="protein sequence ID" value="KFX74794.1"/>
    <property type="molecule type" value="Genomic_DNA"/>
</dbReference>
<reference evidence="11 12" key="3">
    <citation type="submission" date="2018-08" db="EMBL/GenBank/DDBJ databases">
        <title>A genome reference for cultivated species of the human gut microbiota.</title>
        <authorList>
            <person name="Zou Y."/>
            <person name="Xue W."/>
            <person name="Luo G."/>
        </authorList>
    </citation>
    <scope>NUCLEOTIDE SEQUENCE [LARGE SCALE GENOMIC DNA]</scope>
    <source>
        <strain evidence="11 12">OF01-1</strain>
    </source>
</reference>
<dbReference type="InterPro" id="IPR036944">
    <property type="entry name" value="PPIase_FKBP_N_sf"/>
</dbReference>
<feature type="chain" id="PRO_5044366593" description="Peptidyl-prolyl cis-trans isomerase" evidence="7">
    <location>
        <begin position="24"/>
        <end position="289"/>
    </location>
</feature>
<dbReference type="GO" id="GO:0003755">
    <property type="term" value="F:peptidyl-prolyl cis-trans isomerase activity"/>
    <property type="evidence" value="ECO:0007669"/>
    <property type="project" value="UniProtKB-UniRule"/>
</dbReference>
<organism evidence="9">
    <name type="scientific">Bacteroides fragilis</name>
    <dbReference type="NCBI Taxonomy" id="817"/>
    <lineage>
        <taxon>Bacteria</taxon>
        <taxon>Pseudomonadati</taxon>
        <taxon>Bacteroidota</taxon>
        <taxon>Bacteroidia</taxon>
        <taxon>Bacteroidales</taxon>
        <taxon>Bacteroidaceae</taxon>
        <taxon>Bacteroides</taxon>
    </lineage>
</organism>
<dbReference type="Proteomes" id="UP001075704">
    <property type="component" value="Unassembled WGS sequence"/>
</dbReference>
<evidence type="ECO:0000313" key="12">
    <source>
        <dbReference type="Proteomes" id="UP000284614"/>
    </source>
</evidence>
<dbReference type="EMBL" id="QSDG01000023">
    <property type="protein sequence ID" value="RGY65505.1"/>
    <property type="molecule type" value="Genomic_DNA"/>
</dbReference>